<dbReference type="Proteomes" id="UP000029578">
    <property type="component" value="Unassembled WGS sequence"/>
</dbReference>
<dbReference type="InterPro" id="IPR013728">
    <property type="entry name" value="BT_3987-like_N"/>
</dbReference>
<dbReference type="Pfam" id="PF08522">
    <property type="entry name" value="BT_3987-like_N"/>
    <property type="match status" value="1"/>
</dbReference>
<dbReference type="Pfam" id="PF14274">
    <property type="entry name" value="BT_3044-like_C"/>
    <property type="match status" value="1"/>
</dbReference>
<sequence length="352" mass="39372">MKKYKYILGCALAAIALSSCNNYDFEQNFYPHKVGLMAGSNRIYNRTTVELSAVENGTASVQLVANLSGSQLADRDYHVTIAHDDSLFNAYNKSNFDIDNTKFAHLLPQNCYEDPAMAGTIPSGSNKCLFEIKLKNLGTLSPDSTYFLNYKIVSHDASALATDNNKLGAKLDHVLIKVTWKNAYGSTAEGWNYQLVSSQVTNLETKSTTRPTNTVRAFPISANAVRFLAGDEKWDDYTKALHDINVKSIVATIGSKTVTNPSAYNVTLKPFKQDSLEVEMLTPVGEYNNTFLLNELGGSASTNPTYFKEFRLHYRYRVMKNAKQSDGTWKVGPWKEVLSKLRYQYNPRADKL</sequence>
<evidence type="ECO:0008006" key="6">
    <source>
        <dbReference type="Google" id="ProtNLM"/>
    </source>
</evidence>
<accession>A0A096CUN8</accession>
<feature type="domain" description="BT-3044-like C-terminal" evidence="3">
    <location>
        <begin position="173"/>
        <end position="324"/>
    </location>
</feature>
<dbReference type="EMBL" id="JRNS01000326">
    <property type="protein sequence ID" value="KGF49014.1"/>
    <property type="molecule type" value="Genomic_DNA"/>
</dbReference>
<evidence type="ECO:0000259" key="2">
    <source>
        <dbReference type="Pfam" id="PF08522"/>
    </source>
</evidence>
<comment type="caution">
    <text evidence="4">The sequence shown here is derived from an EMBL/GenBank/DDBJ whole genome shotgun (WGS) entry which is preliminary data.</text>
</comment>
<gene>
    <name evidence="4" type="ORF">HMPREF0661_06230</name>
</gene>
<name>A0A096CUN8_9BACT</name>
<evidence type="ECO:0000313" key="5">
    <source>
        <dbReference type="Proteomes" id="UP000029578"/>
    </source>
</evidence>
<evidence type="ECO:0000313" key="4">
    <source>
        <dbReference type="EMBL" id="KGF49014.1"/>
    </source>
</evidence>
<evidence type="ECO:0000256" key="1">
    <source>
        <dbReference type="SAM" id="SignalP"/>
    </source>
</evidence>
<feature type="signal peptide" evidence="1">
    <location>
        <begin position="1"/>
        <end position="21"/>
    </location>
</feature>
<evidence type="ECO:0000259" key="3">
    <source>
        <dbReference type="Pfam" id="PF14274"/>
    </source>
</evidence>
<protein>
    <recommendedName>
        <fullName evidence="6">DUF4361 domain-containing protein</fullName>
    </recommendedName>
</protein>
<dbReference type="RefSeq" id="WP_036864578.1">
    <property type="nucleotide sequence ID" value="NZ_JRNS01000326.1"/>
</dbReference>
<organism evidence="4 5">
    <name type="scientific">Prevotella melaninogenica DNF00666</name>
    <dbReference type="NCBI Taxonomy" id="1401073"/>
    <lineage>
        <taxon>Bacteria</taxon>
        <taxon>Pseudomonadati</taxon>
        <taxon>Bacteroidota</taxon>
        <taxon>Bacteroidia</taxon>
        <taxon>Bacteroidales</taxon>
        <taxon>Prevotellaceae</taxon>
        <taxon>Prevotella</taxon>
    </lineage>
</organism>
<dbReference type="InterPro" id="IPR025371">
    <property type="entry name" value="BT_3044-like_C"/>
</dbReference>
<keyword evidence="1" id="KW-0732">Signal</keyword>
<reference evidence="4 5" key="1">
    <citation type="submission" date="2014-07" db="EMBL/GenBank/DDBJ databases">
        <authorList>
            <person name="McCorrison J."/>
            <person name="Sanka R."/>
            <person name="Torralba M."/>
            <person name="Gillis M."/>
            <person name="Haft D.H."/>
            <person name="Methe B."/>
            <person name="Sutton G."/>
            <person name="Nelson K.E."/>
        </authorList>
    </citation>
    <scope>NUCLEOTIDE SEQUENCE [LARGE SCALE GENOMIC DNA]</scope>
    <source>
        <strain evidence="4 5">DNF00666</strain>
    </source>
</reference>
<dbReference type="PROSITE" id="PS51257">
    <property type="entry name" value="PROKAR_LIPOPROTEIN"/>
    <property type="match status" value="1"/>
</dbReference>
<feature type="domain" description="BT-3987-like N-terminal" evidence="2">
    <location>
        <begin position="45"/>
        <end position="157"/>
    </location>
</feature>
<feature type="chain" id="PRO_5001925508" description="DUF4361 domain-containing protein" evidence="1">
    <location>
        <begin position="22"/>
        <end position="352"/>
    </location>
</feature>
<dbReference type="Gene3D" id="2.60.40.1740">
    <property type="entry name" value="hypothetical protein (bacova_03559)"/>
    <property type="match status" value="1"/>
</dbReference>
<dbReference type="AlphaFoldDB" id="A0A096CUN8"/>
<proteinExistence type="predicted"/>